<evidence type="ECO:0000313" key="2">
    <source>
        <dbReference type="Proteomes" id="UP001431010"/>
    </source>
</evidence>
<evidence type="ECO:0000313" key="1">
    <source>
        <dbReference type="EMBL" id="UFZ03164.1"/>
    </source>
</evidence>
<keyword evidence="2" id="KW-1185">Reference proteome</keyword>
<dbReference type="Proteomes" id="UP001431010">
    <property type="component" value="Chromosome"/>
</dbReference>
<accession>A0ABY3R887</accession>
<name>A0ABY3R887_9BRAD</name>
<proteinExistence type="predicted"/>
<reference evidence="1" key="1">
    <citation type="journal article" date="2024" name="Antonie Van Leeuwenhoek">
        <title>Bradyrhizobium ontarionense sp. nov., a novel bacterial symbiont isolated from Aeschynomene indica (Indian jointvetch), harbours photosynthesis, nitrogen fixation and nitrous oxide (N2O) reductase genes.</title>
        <authorList>
            <person name="Bromfield E.S.P."/>
            <person name="Cloutier S."/>
        </authorList>
    </citation>
    <scope>NUCLEOTIDE SEQUENCE</scope>
    <source>
        <strain evidence="1">A19</strain>
    </source>
</reference>
<protein>
    <submittedName>
        <fullName evidence="1">Uncharacterized protein</fullName>
    </submittedName>
</protein>
<gene>
    <name evidence="1" type="ORF">LQG66_28575</name>
</gene>
<dbReference type="RefSeq" id="WP_231319187.1">
    <property type="nucleotide sequence ID" value="NZ_CP088156.1"/>
</dbReference>
<dbReference type="EMBL" id="CP088156">
    <property type="protein sequence ID" value="UFZ03164.1"/>
    <property type="molecule type" value="Genomic_DNA"/>
</dbReference>
<organism evidence="1 2">
    <name type="scientific">Bradyrhizobium ontarionense</name>
    <dbReference type="NCBI Taxonomy" id="2898149"/>
    <lineage>
        <taxon>Bacteria</taxon>
        <taxon>Pseudomonadati</taxon>
        <taxon>Pseudomonadota</taxon>
        <taxon>Alphaproteobacteria</taxon>
        <taxon>Hyphomicrobiales</taxon>
        <taxon>Nitrobacteraceae</taxon>
        <taxon>Bradyrhizobium</taxon>
    </lineage>
</organism>
<sequence length="143" mass="15323">MSSRARTGTAGHTVTGDVDGDYRQLHLVASQPVDNASPVFVRQIAGKPDLFYVTYLSSDAFSNHERKTVGFLETILPVATDIIGKAAASDGAATYEIGRYLLWEANSPFDAAPYIEAAAIAGVFDAQVDLAILRLLPIAQRPN</sequence>